<protein>
    <recommendedName>
        <fullName evidence="3">Tn3 transposase DDE domain-containing protein</fullName>
    </recommendedName>
</protein>
<reference evidence="1 2" key="1">
    <citation type="submission" date="2019-10" db="EMBL/GenBank/DDBJ databases">
        <title>Whole genome shotgun sequence of Acrocarpospora macrocephala NBRC 16266.</title>
        <authorList>
            <person name="Ichikawa N."/>
            <person name="Kimura A."/>
            <person name="Kitahashi Y."/>
            <person name="Komaki H."/>
            <person name="Oguchi A."/>
        </authorList>
    </citation>
    <scope>NUCLEOTIDE SEQUENCE [LARGE SCALE GENOMIC DNA]</scope>
    <source>
        <strain evidence="1 2">NBRC 16266</strain>
    </source>
</reference>
<dbReference type="EMBL" id="BLAE01000007">
    <property type="protein sequence ID" value="GES07618.1"/>
    <property type="molecule type" value="Genomic_DNA"/>
</dbReference>
<accession>A0A5M3WMS5</accession>
<proteinExistence type="predicted"/>
<dbReference type="RefSeq" id="WP_155353318.1">
    <property type="nucleotide sequence ID" value="NZ_BAAAHL010000041.1"/>
</dbReference>
<name>A0A5M3WMS5_9ACTN</name>
<evidence type="ECO:0000313" key="2">
    <source>
        <dbReference type="Proteomes" id="UP000331127"/>
    </source>
</evidence>
<dbReference type="Proteomes" id="UP000331127">
    <property type="component" value="Unassembled WGS sequence"/>
</dbReference>
<organism evidence="1 2">
    <name type="scientific">Acrocarpospora macrocephala</name>
    <dbReference type="NCBI Taxonomy" id="150177"/>
    <lineage>
        <taxon>Bacteria</taxon>
        <taxon>Bacillati</taxon>
        <taxon>Actinomycetota</taxon>
        <taxon>Actinomycetes</taxon>
        <taxon>Streptosporangiales</taxon>
        <taxon>Streptosporangiaceae</taxon>
        <taxon>Acrocarpospora</taxon>
    </lineage>
</organism>
<comment type="caution">
    <text evidence="1">The sequence shown here is derived from an EMBL/GenBank/DDBJ whole genome shotgun (WGS) entry which is preliminary data.</text>
</comment>
<dbReference type="OrthoDB" id="3698941at2"/>
<gene>
    <name evidence="1" type="ORF">Amac_012130</name>
</gene>
<dbReference type="AlphaFoldDB" id="A0A5M3WMS5"/>
<keyword evidence="2" id="KW-1185">Reference proteome</keyword>
<sequence>MLCLHILQSCLGYLINTLMIEDILALLEWQGELTDADRRGPLRSSTPNMTLYGEVECGRIAIWT</sequence>
<evidence type="ECO:0000313" key="1">
    <source>
        <dbReference type="EMBL" id="GES07618.1"/>
    </source>
</evidence>
<evidence type="ECO:0008006" key="3">
    <source>
        <dbReference type="Google" id="ProtNLM"/>
    </source>
</evidence>